<accession>A0A7X3FKI0</accession>
<sequence length="216" mass="24336">MRIWGSPLADPDVLKNRLMTLAALDVILSSDKWLRVHRYEPQWRGGAELGIIDNGAGDDLYIVYAPEGVIIKGFDHLSPMSPHAGEEYGVWPGIYEETPKELLVYLEDNELFEYEDVTFCIWRESGDSQWRTGEVENPERLDDGSGFLLGRLEDTPQQYADWAATYYDEPVQLDAVLQIFSGSAITEELIAALNPKRDAEAALEELDALGIRESRA</sequence>
<name>A0A7X3FKI0_9BACL</name>
<reference evidence="1 2" key="1">
    <citation type="journal article" date="2019" name="Microorganisms">
        <title>Paenibacillus lutrae sp. nov., A Chitinolytic Species Isolated from A River Otter in Castril Natural Park, Granada, Spain.</title>
        <authorList>
            <person name="Rodriguez M."/>
            <person name="Reina J.C."/>
            <person name="Bejar V."/>
            <person name="Llamas I."/>
        </authorList>
    </citation>
    <scope>NUCLEOTIDE SEQUENCE [LARGE SCALE GENOMIC DNA]</scope>
    <source>
        <strain evidence="1 2">N10</strain>
    </source>
</reference>
<evidence type="ECO:0000313" key="2">
    <source>
        <dbReference type="Proteomes" id="UP000490800"/>
    </source>
</evidence>
<protein>
    <submittedName>
        <fullName evidence="1">Uncharacterized protein</fullName>
    </submittedName>
</protein>
<keyword evidence="2" id="KW-1185">Reference proteome</keyword>
<dbReference type="EMBL" id="RHLK01000011">
    <property type="protein sequence ID" value="MVP01287.1"/>
    <property type="molecule type" value="Genomic_DNA"/>
</dbReference>
<dbReference type="RefSeq" id="WP_157337549.1">
    <property type="nucleotide sequence ID" value="NZ_RHLK01000011.1"/>
</dbReference>
<dbReference type="OrthoDB" id="361945at2"/>
<evidence type="ECO:0000313" key="1">
    <source>
        <dbReference type="EMBL" id="MVP01287.1"/>
    </source>
</evidence>
<organism evidence="1 2">
    <name type="scientific">Paenibacillus lutrae</name>
    <dbReference type="NCBI Taxonomy" id="2078573"/>
    <lineage>
        <taxon>Bacteria</taxon>
        <taxon>Bacillati</taxon>
        <taxon>Bacillota</taxon>
        <taxon>Bacilli</taxon>
        <taxon>Bacillales</taxon>
        <taxon>Paenibacillaceae</taxon>
        <taxon>Paenibacillus</taxon>
    </lineage>
</organism>
<proteinExistence type="predicted"/>
<gene>
    <name evidence="1" type="ORF">EDM21_17465</name>
</gene>
<dbReference type="AlphaFoldDB" id="A0A7X3FKI0"/>
<comment type="caution">
    <text evidence="1">The sequence shown here is derived from an EMBL/GenBank/DDBJ whole genome shotgun (WGS) entry which is preliminary data.</text>
</comment>
<dbReference type="Proteomes" id="UP000490800">
    <property type="component" value="Unassembled WGS sequence"/>
</dbReference>